<evidence type="ECO:0000313" key="9">
    <source>
        <dbReference type="Proteomes" id="UP001518680"/>
    </source>
</evidence>
<dbReference type="AlphaFoldDB" id="A0A3M0GI17"/>
<gene>
    <name evidence="7" type="ORF">D9543_00685</name>
    <name evidence="6" type="ORF">GWO63_005105</name>
</gene>
<evidence type="ECO:0000313" key="6">
    <source>
        <dbReference type="EMBL" id="MBM0243659.1"/>
    </source>
</evidence>
<comment type="caution">
    <text evidence="7">The sequence shown here is derived from an EMBL/GenBank/DDBJ whole genome shotgun (WGS) entry which is preliminary data.</text>
</comment>
<dbReference type="CDD" id="cd16914">
    <property type="entry name" value="EcfT"/>
    <property type="match status" value="1"/>
</dbReference>
<dbReference type="PANTHER" id="PTHR33514">
    <property type="entry name" value="PROTEIN ABCI12, CHLOROPLASTIC"/>
    <property type="match status" value="1"/>
</dbReference>
<dbReference type="EMBL" id="JAACBX020000001">
    <property type="protein sequence ID" value="MBM0243659.1"/>
    <property type="molecule type" value="Genomic_DNA"/>
</dbReference>
<dbReference type="GO" id="GO:0005886">
    <property type="term" value="C:plasma membrane"/>
    <property type="evidence" value="ECO:0007669"/>
    <property type="project" value="UniProtKB-ARBA"/>
</dbReference>
<feature type="transmembrane region" description="Helical" evidence="5">
    <location>
        <begin position="98"/>
        <end position="124"/>
    </location>
</feature>
<feature type="transmembrane region" description="Helical" evidence="5">
    <location>
        <begin position="29"/>
        <end position="62"/>
    </location>
</feature>
<name>A0A3M0GI17_9CORY</name>
<proteinExistence type="predicted"/>
<sequence length="207" mass="23108">MTRHRKNIPLSVYVPGTTVIHRMKPSWKIVILLVFILLSSIFFNSLPWSGGAVIAAAVTYFIARIPPRIAWSQLWPPLIILIPLAGFQWWAKDFNYAAVMFFNILAAMILAFLLTLTSTVDAIMESLEESLRPLRRFGVPVDNISLAVSLTVRLIPLMFETVYEVLDARKARGAGFSPTAFITPVIIRSIRRARAIGEALQARGVGD</sequence>
<feature type="transmembrane region" description="Helical" evidence="5">
    <location>
        <begin position="74"/>
        <end position="91"/>
    </location>
</feature>
<organism evidence="7 8">
    <name type="scientific">Corynebacterium macginleyi</name>
    <dbReference type="NCBI Taxonomy" id="38290"/>
    <lineage>
        <taxon>Bacteria</taxon>
        <taxon>Bacillati</taxon>
        <taxon>Actinomycetota</taxon>
        <taxon>Actinomycetes</taxon>
        <taxon>Mycobacteriales</taxon>
        <taxon>Corynebacteriaceae</taxon>
        <taxon>Corynebacterium</taxon>
    </lineage>
</organism>
<comment type="subcellular location">
    <subcellularLocation>
        <location evidence="1">Membrane</location>
        <topology evidence="1">Multi-pass membrane protein</topology>
    </subcellularLocation>
</comment>
<dbReference type="InterPro" id="IPR003339">
    <property type="entry name" value="ABC/ECF_trnsptr_transmembrane"/>
</dbReference>
<evidence type="ECO:0000256" key="5">
    <source>
        <dbReference type="SAM" id="Phobius"/>
    </source>
</evidence>
<accession>A0A3M0GI17</accession>
<evidence type="ECO:0000313" key="8">
    <source>
        <dbReference type="Proteomes" id="UP000270649"/>
    </source>
</evidence>
<reference evidence="6 9" key="2">
    <citation type="submission" date="2021-01" db="EMBL/GenBank/DDBJ databases">
        <title>Complete genome sequences of Corynebacterium macginleyi strains isolated from infectious keratitis.</title>
        <authorList>
            <person name="Sagerfors S."/>
            <person name="Poehlein A."/>
            <person name="Soderquist B."/>
            <person name="Bruggemann H."/>
        </authorList>
    </citation>
    <scope>NUCLEOTIDE SEQUENCE [LARGE SCALE GENOMIC DNA]</scope>
    <source>
        <strain evidence="6 9">12T220</strain>
    </source>
</reference>
<dbReference type="Proteomes" id="UP001518680">
    <property type="component" value="Unassembled WGS sequence"/>
</dbReference>
<dbReference type="OrthoDB" id="509049at2"/>
<evidence type="ECO:0000313" key="7">
    <source>
        <dbReference type="EMBL" id="RMB64334.1"/>
    </source>
</evidence>
<evidence type="ECO:0000256" key="2">
    <source>
        <dbReference type="ARBA" id="ARBA00022692"/>
    </source>
</evidence>
<protein>
    <submittedName>
        <fullName evidence="7">Energy-coupling factor transporter transmembrane protein EcfT</fullName>
    </submittedName>
</protein>
<evidence type="ECO:0000256" key="1">
    <source>
        <dbReference type="ARBA" id="ARBA00004141"/>
    </source>
</evidence>
<keyword evidence="4 5" id="KW-0472">Membrane</keyword>
<dbReference type="Pfam" id="PF02361">
    <property type="entry name" value="CbiQ"/>
    <property type="match status" value="1"/>
</dbReference>
<evidence type="ECO:0000256" key="3">
    <source>
        <dbReference type="ARBA" id="ARBA00022989"/>
    </source>
</evidence>
<dbReference type="PANTHER" id="PTHR33514:SF13">
    <property type="entry name" value="PROTEIN ABCI12, CHLOROPLASTIC"/>
    <property type="match status" value="1"/>
</dbReference>
<evidence type="ECO:0000256" key="4">
    <source>
        <dbReference type="ARBA" id="ARBA00023136"/>
    </source>
</evidence>
<keyword evidence="2 5" id="KW-0812">Transmembrane</keyword>
<dbReference type="Proteomes" id="UP000270649">
    <property type="component" value="Unassembled WGS sequence"/>
</dbReference>
<keyword evidence="3 5" id="KW-1133">Transmembrane helix</keyword>
<keyword evidence="9" id="KW-1185">Reference proteome</keyword>
<dbReference type="EMBL" id="REGC01000001">
    <property type="protein sequence ID" value="RMB64334.1"/>
    <property type="molecule type" value="Genomic_DNA"/>
</dbReference>
<reference evidence="7 8" key="1">
    <citation type="submission" date="2018-10" db="EMBL/GenBank/DDBJ databases">
        <title>Corynebacterium macginleyi genome sequencing and assembly of the type strain and two clinical samples.</title>
        <authorList>
            <person name="Bernier A.-M."/>
            <person name="Bernard K."/>
        </authorList>
    </citation>
    <scope>NUCLEOTIDE SEQUENCE [LARGE SCALE GENOMIC DNA]</scope>
    <source>
        <strain evidence="7 8">NML 120205</strain>
    </source>
</reference>